<comment type="caution">
    <text evidence="1">The sequence shown here is derived from an EMBL/GenBank/DDBJ whole genome shotgun (WGS) entry which is preliminary data.</text>
</comment>
<name>A0ABU6WT48_9FABA</name>
<protein>
    <submittedName>
        <fullName evidence="1">Uncharacterized protein</fullName>
    </submittedName>
</protein>
<keyword evidence="2" id="KW-1185">Reference proteome</keyword>
<dbReference type="EMBL" id="JASCZI010182762">
    <property type="protein sequence ID" value="MED6188559.1"/>
    <property type="molecule type" value="Genomic_DNA"/>
</dbReference>
<proteinExistence type="predicted"/>
<organism evidence="1 2">
    <name type="scientific">Stylosanthes scabra</name>
    <dbReference type="NCBI Taxonomy" id="79078"/>
    <lineage>
        <taxon>Eukaryota</taxon>
        <taxon>Viridiplantae</taxon>
        <taxon>Streptophyta</taxon>
        <taxon>Embryophyta</taxon>
        <taxon>Tracheophyta</taxon>
        <taxon>Spermatophyta</taxon>
        <taxon>Magnoliopsida</taxon>
        <taxon>eudicotyledons</taxon>
        <taxon>Gunneridae</taxon>
        <taxon>Pentapetalae</taxon>
        <taxon>rosids</taxon>
        <taxon>fabids</taxon>
        <taxon>Fabales</taxon>
        <taxon>Fabaceae</taxon>
        <taxon>Papilionoideae</taxon>
        <taxon>50 kb inversion clade</taxon>
        <taxon>dalbergioids sensu lato</taxon>
        <taxon>Dalbergieae</taxon>
        <taxon>Pterocarpus clade</taxon>
        <taxon>Stylosanthes</taxon>
    </lineage>
</organism>
<gene>
    <name evidence="1" type="ORF">PIB30_087092</name>
</gene>
<sequence length="145" mass="15776">MRSRGGECAGVLSALTPGLTADRVVARVRHAVVQPGQNHPEWFPGDHVIARAAPSSYKSKLGHQRGLDLAWKLEIPILSLILILPDGIVRSRGTTMHPETLPGTREVARGDRETARHPVSHFLSSSCDPFASNAILSLSYVFLDH</sequence>
<accession>A0ABU6WT48</accession>
<dbReference type="Proteomes" id="UP001341840">
    <property type="component" value="Unassembled WGS sequence"/>
</dbReference>
<reference evidence="1 2" key="1">
    <citation type="journal article" date="2023" name="Plants (Basel)">
        <title>Bridging the Gap: Combining Genomics and Transcriptomics Approaches to Understand Stylosanthes scabra, an Orphan Legume from the Brazilian Caatinga.</title>
        <authorList>
            <person name="Ferreira-Neto J.R.C."/>
            <person name="da Silva M.D."/>
            <person name="Binneck E."/>
            <person name="de Melo N.F."/>
            <person name="da Silva R.H."/>
            <person name="de Melo A.L.T.M."/>
            <person name="Pandolfi V."/>
            <person name="Bustamante F.O."/>
            <person name="Brasileiro-Vidal A.C."/>
            <person name="Benko-Iseppon A.M."/>
        </authorList>
    </citation>
    <scope>NUCLEOTIDE SEQUENCE [LARGE SCALE GENOMIC DNA]</scope>
    <source>
        <tissue evidence="1">Leaves</tissue>
    </source>
</reference>
<evidence type="ECO:0000313" key="2">
    <source>
        <dbReference type="Proteomes" id="UP001341840"/>
    </source>
</evidence>
<evidence type="ECO:0000313" key="1">
    <source>
        <dbReference type="EMBL" id="MED6188559.1"/>
    </source>
</evidence>